<dbReference type="SUPFAM" id="SSF55186">
    <property type="entry name" value="ThrRS/AlaRS common domain"/>
    <property type="match status" value="1"/>
</dbReference>
<dbReference type="PANTHER" id="PTHR11451">
    <property type="entry name" value="THREONINE-TRNA LIGASE"/>
    <property type="match status" value="1"/>
</dbReference>
<gene>
    <name evidence="2" type="ordered locus">MTR_3g077340</name>
</gene>
<dbReference type="EnsemblPlants" id="AES71471">
    <property type="protein sequence ID" value="AES71471"/>
    <property type="gene ID" value="MTR_3g077340"/>
</dbReference>
<accession>G7J4V3</accession>
<dbReference type="GO" id="GO:0000166">
    <property type="term" value="F:nucleotide binding"/>
    <property type="evidence" value="ECO:0007669"/>
    <property type="project" value="InterPro"/>
</dbReference>
<dbReference type="STRING" id="3880.G7J4V3"/>
<keyword evidence="1" id="KW-0648">Protein biosynthesis</keyword>
<evidence type="ECO:0000313" key="2">
    <source>
        <dbReference type="EMBL" id="AES71471.2"/>
    </source>
</evidence>
<dbReference type="eggNOG" id="KOG1637">
    <property type="taxonomic scope" value="Eukaryota"/>
</dbReference>
<evidence type="ECO:0000256" key="1">
    <source>
        <dbReference type="ARBA" id="ARBA00022917"/>
    </source>
</evidence>
<dbReference type="PANTHER" id="PTHR11451:SF46">
    <property type="entry name" value="THREONINE--TRNA LIGASE"/>
    <property type="match status" value="1"/>
</dbReference>
<evidence type="ECO:0000313" key="4">
    <source>
        <dbReference type="Proteomes" id="UP000002051"/>
    </source>
</evidence>
<dbReference type="Gene3D" id="3.30.980.10">
    <property type="entry name" value="Threonyl-trna Synthetase, Chain A, domain 2"/>
    <property type="match status" value="1"/>
</dbReference>
<proteinExistence type="predicted"/>
<reference evidence="2 4" key="1">
    <citation type="journal article" date="2011" name="Nature">
        <title>The Medicago genome provides insight into the evolution of rhizobial symbioses.</title>
        <authorList>
            <person name="Young N.D."/>
            <person name="Debelle F."/>
            <person name="Oldroyd G.E."/>
            <person name="Geurts R."/>
            <person name="Cannon S.B."/>
            <person name="Udvardi M.K."/>
            <person name="Benedito V.A."/>
            <person name="Mayer K.F."/>
            <person name="Gouzy J."/>
            <person name="Schoof H."/>
            <person name="Van de Peer Y."/>
            <person name="Proost S."/>
            <person name="Cook D.R."/>
            <person name="Meyers B.C."/>
            <person name="Spannagl M."/>
            <person name="Cheung F."/>
            <person name="De Mita S."/>
            <person name="Krishnakumar V."/>
            <person name="Gundlach H."/>
            <person name="Zhou S."/>
            <person name="Mudge J."/>
            <person name="Bharti A.K."/>
            <person name="Murray J.D."/>
            <person name="Naoumkina M.A."/>
            <person name="Rosen B."/>
            <person name="Silverstein K.A."/>
            <person name="Tang H."/>
            <person name="Rombauts S."/>
            <person name="Zhao P.X."/>
            <person name="Zhou P."/>
            <person name="Barbe V."/>
            <person name="Bardou P."/>
            <person name="Bechner M."/>
            <person name="Bellec A."/>
            <person name="Berger A."/>
            <person name="Berges H."/>
            <person name="Bidwell S."/>
            <person name="Bisseling T."/>
            <person name="Choisne N."/>
            <person name="Couloux A."/>
            <person name="Denny R."/>
            <person name="Deshpande S."/>
            <person name="Dai X."/>
            <person name="Doyle J.J."/>
            <person name="Dudez A.M."/>
            <person name="Farmer A.D."/>
            <person name="Fouteau S."/>
            <person name="Franken C."/>
            <person name="Gibelin C."/>
            <person name="Gish J."/>
            <person name="Goldstein S."/>
            <person name="Gonzalez A.J."/>
            <person name="Green P.J."/>
            <person name="Hallab A."/>
            <person name="Hartog M."/>
            <person name="Hua A."/>
            <person name="Humphray S.J."/>
            <person name="Jeong D.H."/>
            <person name="Jing Y."/>
            <person name="Jocker A."/>
            <person name="Kenton S.M."/>
            <person name="Kim D.J."/>
            <person name="Klee K."/>
            <person name="Lai H."/>
            <person name="Lang C."/>
            <person name="Lin S."/>
            <person name="Macmil S.L."/>
            <person name="Magdelenat G."/>
            <person name="Matthews L."/>
            <person name="McCorrison J."/>
            <person name="Monaghan E.L."/>
            <person name="Mun J.H."/>
            <person name="Najar F.Z."/>
            <person name="Nicholson C."/>
            <person name="Noirot C."/>
            <person name="O'Bleness M."/>
            <person name="Paule C.R."/>
            <person name="Poulain J."/>
            <person name="Prion F."/>
            <person name="Qin B."/>
            <person name="Qu C."/>
            <person name="Retzel E.F."/>
            <person name="Riddle C."/>
            <person name="Sallet E."/>
            <person name="Samain S."/>
            <person name="Samson N."/>
            <person name="Sanders I."/>
            <person name="Saurat O."/>
            <person name="Scarpelli C."/>
            <person name="Schiex T."/>
            <person name="Segurens B."/>
            <person name="Severin A.J."/>
            <person name="Sherrier D.J."/>
            <person name="Shi R."/>
            <person name="Sims S."/>
            <person name="Singer S.R."/>
            <person name="Sinharoy S."/>
            <person name="Sterck L."/>
            <person name="Viollet A."/>
            <person name="Wang B.B."/>
            <person name="Wang K."/>
            <person name="Wang M."/>
            <person name="Wang X."/>
            <person name="Warfsmann J."/>
            <person name="Weissenbach J."/>
            <person name="White D.D."/>
            <person name="White J.D."/>
            <person name="Wiley G.B."/>
            <person name="Wincker P."/>
            <person name="Xing Y."/>
            <person name="Yang L."/>
            <person name="Yao Z."/>
            <person name="Ying F."/>
            <person name="Zhai J."/>
            <person name="Zhou L."/>
            <person name="Zuber A."/>
            <person name="Denarie J."/>
            <person name="Dixon R.A."/>
            <person name="May G.D."/>
            <person name="Schwartz D.C."/>
            <person name="Rogers J."/>
            <person name="Quetier F."/>
            <person name="Town C.D."/>
            <person name="Roe B.A."/>
        </authorList>
    </citation>
    <scope>NUCLEOTIDE SEQUENCE [LARGE SCALE GENOMIC DNA]</scope>
    <source>
        <strain evidence="2">A17</strain>
        <strain evidence="3 4">cv. Jemalong A17</strain>
    </source>
</reference>
<dbReference type="Gene3D" id="3.30.930.10">
    <property type="entry name" value="Bira Bifunctional Protein, Domain 2"/>
    <property type="match status" value="1"/>
</dbReference>
<reference evidence="2 4" key="2">
    <citation type="journal article" date="2014" name="BMC Genomics">
        <title>An improved genome release (version Mt4.0) for the model legume Medicago truncatula.</title>
        <authorList>
            <person name="Tang H."/>
            <person name="Krishnakumar V."/>
            <person name="Bidwell S."/>
            <person name="Rosen B."/>
            <person name="Chan A."/>
            <person name="Zhou S."/>
            <person name="Gentzbittel L."/>
            <person name="Childs K.L."/>
            <person name="Yandell M."/>
            <person name="Gundlach H."/>
            <person name="Mayer K.F."/>
            <person name="Schwartz D.C."/>
            <person name="Town C.D."/>
        </authorList>
    </citation>
    <scope>GENOME REANNOTATION</scope>
    <source>
        <strain evidence="2">A17</strain>
        <strain evidence="3 4">cv. Jemalong A17</strain>
    </source>
</reference>
<organism evidence="2 4">
    <name type="scientific">Medicago truncatula</name>
    <name type="common">Barrel medic</name>
    <name type="synonym">Medicago tribuloides</name>
    <dbReference type="NCBI Taxonomy" id="3880"/>
    <lineage>
        <taxon>Eukaryota</taxon>
        <taxon>Viridiplantae</taxon>
        <taxon>Streptophyta</taxon>
        <taxon>Embryophyta</taxon>
        <taxon>Tracheophyta</taxon>
        <taxon>Spermatophyta</taxon>
        <taxon>Magnoliopsida</taxon>
        <taxon>eudicotyledons</taxon>
        <taxon>Gunneridae</taxon>
        <taxon>Pentapetalae</taxon>
        <taxon>rosids</taxon>
        <taxon>fabids</taxon>
        <taxon>Fabales</taxon>
        <taxon>Fabaceae</taxon>
        <taxon>Papilionoideae</taxon>
        <taxon>50 kb inversion clade</taxon>
        <taxon>NPAAA clade</taxon>
        <taxon>Hologalegina</taxon>
        <taxon>IRL clade</taxon>
        <taxon>Trifolieae</taxon>
        <taxon>Medicago</taxon>
    </lineage>
</organism>
<reference evidence="3" key="3">
    <citation type="submission" date="2015-04" db="UniProtKB">
        <authorList>
            <consortium name="EnsemblPlants"/>
        </authorList>
    </citation>
    <scope>IDENTIFICATION</scope>
    <source>
        <strain evidence="3">cv. Jemalong A17</strain>
    </source>
</reference>
<dbReference type="Proteomes" id="UP000002051">
    <property type="component" value="Chromosome 3"/>
</dbReference>
<name>G7J4V3_MEDTR</name>
<sequence length="239" mass="27612">MAAHAKDEAHLNATIPKHIRLFEAIHLELQTRQLSLSHDPIKSPGTKHGCKLCIGPCTTTENGFYYDAIYCNLGLKDYQFKIIESGAFKVVVEKQPIEVTRDQALEIFSDDKFKVEIINNLAPDETITVYRCGPLVDLYRACLEASSAYWRGGKNRKSLQSVYGISYPDQKSLKEYLHQLEEAKKYDHRILGLKQELVSLHEWSPGSWFFLPHGALIYNKLMDFIRNQYRHRGYQEVKF</sequence>
<dbReference type="InterPro" id="IPR045864">
    <property type="entry name" value="aa-tRNA-synth_II/BPL/LPL"/>
</dbReference>
<dbReference type="SUPFAM" id="SSF55681">
    <property type="entry name" value="Class II aaRS and biotin synthetases"/>
    <property type="match status" value="1"/>
</dbReference>
<dbReference type="PaxDb" id="3880-AES71471"/>
<dbReference type="HOGENOM" id="CLU_1162622_0_0_1"/>
<dbReference type="Gene3D" id="3.30.54.20">
    <property type="match status" value="1"/>
</dbReference>
<dbReference type="GO" id="GO:0006412">
    <property type="term" value="P:translation"/>
    <property type="evidence" value="ECO:0007669"/>
    <property type="project" value="UniProtKB-KW"/>
</dbReference>
<dbReference type="EMBL" id="CM001219">
    <property type="protein sequence ID" value="AES71471.2"/>
    <property type="molecule type" value="Genomic_DNA"/>
</dbReference>
<accession>A0A0C3VJC4</accession>
<evidence type="ECO:0000313" key="3">
    <source>
        <dbReference type="EnsemblPlants" id="AES71471"/>
    </source>
</evidence>
<dbReference type="InterPro" id="IPR018163">
    <property type="entry name" value="Thr/Ala-tRNA-synth_IIc_edit"/>
</dbReference>
<protein>
    <submittedName>
        <fullName evidence="2">Threonyl-tRNA synthetase</fullName>
    </submittedName>
</protein>
<dbReference type="AlphaFoldDB" id="G7J4V3"/>
<keyword evidence="4" id="KW-1185">Reference proteome</keyword>